<evidence type="ECO:0000256" key="5">
    <source>
        <dbReference type="SAM" id="MobiDB-lite"/>
    </source>
</evidence>
<evidence type="ECO:0000259" key="6">
    <source>
        <dbReference type="PROSITE" id="PS50158"/>
    </source>
</evidence>
<accession>A0A642V533</accession>
<dbReference type="Gene3D" id="3.30.40.10">
    <property type="entry name" value="Zinc/RING finger domain, C3HC4 (zinc finger)"/>
    <property type="match status" value="1"/>
</dbReference>
<dbReference type="FunFam" id="4.10.60.10:FF:000005">
    <property type="entry name" value="E3 ubiquitin-protein ligase RBBP6"/>
    <property type="match status" value="1"/>
</dbReference>
<dbReference type="GO" id="GO:0006397">
    <property type="term" value="P:mRNA processing"/>
    <property type="evidence" value="ECO:0007669"/>
    <property type="project" value="InterPro"/>
</dbReference>
<evidence type="ECO:0000313" key="7">
    <source>
        <dbReference type="EMBL" id="KAA8915118.1"/>
    </source>
</evidence>
<proteinExistence type="predicted"/>
<dbReference type="EMBL" id="SWFS01000184">
    <property type="protein sequence ID" value="KAA8915118.1"/>
    <property type="molecule type" value="Genomic_DNA"/>
</dbReference>
<evidence type="ECO:0000313" key="8">
    <source>
        <dbReference type="Proteomes" id="UP000761534"/>
    </source>
</evidence>
<feature type="compositionally biased region" description="Low complexity" evidence="5">
    <location>
        <begin position="37"/>
        <end position="46"/>
    </location>
</feature>
<feature type="region of interest" description="Disordered" evidence="5">
    <location>
        <begin position="391"/>
        <end position="423"/>
    </location>
</feature>
<feature type="compositionally biased region" description="Low complexity" evidence="5">
    <location>
        <begin position="391"/>
        <end position="416"/>
    </location>
</feature>
<protein>
    <recommendedName>
        <fullName evidence="6">CCHC-type domain-containing protein</fullName>
    </recommendedName>
</protein>
<dbReference type="SUPFAM" id="SSF57756">
    <property type="entry name" value="Retrovirus zinc finger-like domains"/>
    <property type="match status" value="1"/>
</dbReference>
<evidence type="ECO:0000256" key="3">
    <source>
        <dbReference type="ARBA" id="ARBA00022833"/>
    </source>
</evidence>
<dbReference type="SUPFAM" id="SSF57850">
    <property type="entry name" value="RING/U-box"/>
    <property type="match status" value="1"/>
</dbReference>
<dbReference type="GO" id="GO:0005634">
    <property type="term" value="C:nucleus"/>
    <property type="evidence" value="ECO:0007669"/>
    <property type="project" value="TreeGrafter"/>
</dbReference>
<dbReference type="PANTHER" id="PTHR15439:SF0">
    <property type="entry name" value="CELL DIVISION CYCLE AND APOPTOSIS REGULATOR PROTEIN 1-RELATED"/>
    <property type="match status" value="1"/>
</dbReference>
<keyword evidence="8" id="KW-1185">Reference proteome</keyword>
<keyword evidence="3" id="KW-0862">Zinc</keyword>
<feature type="domain" description="CCHC-type" evidence="6">
    <location>
        <begin position="117"/>
        <end position="131"/>
    </location>
</feature>
<dbReference type="InterPro" id="IPR036875">
    <property type="entry name" value="Znf_CCHC_sf"/>
</dbReference>
<feature type="region of interest" description="Disordered" evidence="5">
    <location>
        <begin position="275"/>
        <end position="363"/>
    </location>
</feature>
<gene>
    <name evidence="7" type="ORF">TRICI_002727</name>
</gene>
<dbReference type="InterPro" id="IPR025829">
    <property type="entry name" value="Zn_knuckle_CX2CX3GHX4C"/>
</dbReference>
<keyword evidence="2 4" id="KW-0863">Zinc-finger</keyword>
<dbReference type="PROSITE" id="PS50158">
    <property type="entry name" value="ZF_CCHC"/>
    <property type="match status" value="1"/>
</dbReference>
<comment type="caution">
    <text evidence="7">The sequence shown here is derived from an EMBL/GenBank/DDBJ whole genome shotgun (WGS) entry which is preliminary data.</text>
</comment>
<dbReference type="AlphaFoldDB" id="A0A642V533"/>
<dbReference type="CDD" id="cd16620">
    <property type="entry name" value="vRING-HC-C4C4_RBBP6"/>
    <property type="match status" value="1"/>
</dbReference>
<dbReference type="GO" id="GO:0008270">
    <property type="term" value="F:zinc ion binding"/>
    <property type="evidence" value="ECO:0007669"/>
    <property type="project" value="UniProtKB-KW"/>
</dbReference>
<dbReference type="GO" id="GO:0061630">
    <property type="term" value="F:ubiquitin protein ligase activity"/>
    <property type="evidence" value="ECO:0007669"/>
    <property type="project" value="InterPro"/>
</dbReference>
<dbReference type="GO" id="GO:0003676">
    <property type="term" value="F:nucleic acid binding"/>
    <property type="evidence" value="ECO:0007669"/>
    <property type="project" value="InterPro"/>
</dbReference>
<sequence length="423" mass="47090">MSVVARRLPAARPGKDSAAKYVNGTAPIVSNNKKKQQQQAASQPQNTGGITETAMKNVGAGASEEEMISAMFEAQGEQWKQTQEHMANANPVYYSSHKKGGYQPNVPDHPPPPGYVCYRCGQKGHWIQACPTNNDPNWEGKRVRRTTGIPRSMLKTVSKPPEDADSGNYMINDEGEYVVAVADNASWQNFQNKAQAYKEAQSGKPSDPELECPLTHKLFEKPVKTPCCQKTYSDDAIQEVLLEKDFVCPNCGKEEVLLDQLVPDEEMEKRVQKYKNGGNDEQQGEQESKDGEPAAETTNEDNDDKNADDGDDNSKTNGNKRKRESDGEEENEDESKKAKTDEINNENQQQQQEANFNNMPWGMMPPMPPFMPPMMGMPFPFPMPMMNPNFMMPMQNQNSQSPAPNSASASRSQSPPTSKEQSR</sequence>
<evidence type="ECO:0000256" key="2">
    <source>
        <dbReference type="ARBA" id="ARBA00022771"/>
    </source>
</evidence>
<dbReference type="InterPro" id="IPR001878">
    <property type="entry name" value="Znf_CCHC"/>
</dbReference>
<dbReference type="SMART" id="SM00343">
    <property type="entry name" value="ZnF_C2HC"/>
    <property type="match status" value="1"/>
</dbReference>
<organism evidence="7 8">
    <name type="scientific">Trichomonascus ciferrii</name>
    <dbReference type="NCBI Taxonomy" id="44093"/>
    <lineage>
        <taxon>Eukaryota</taxon>
        <taxon>Fungi</taxon>
        <taxon>Dikarya</taxon>
        <taxon>Ascomycota</taxon>
        <taxon>Saccharomycotina</taxon>
        <taxon>Dipodascomycetes</taxon>
        <taxon>Dipodascales</taxon>
        <taxon>Trichomonascaceae</taxon>
        <taxon>Trichomonascus</taxon>
        <taxon>Trichomonascus ciferrii complex</taxon>
    </lineage>
</organism>
<keyword evidence="1" id="KW-0479">Metal-binding</keyword>
<dbReference type="Gene3D" id="4.10.60.10">
    <property type="entry name" value="Zinc finger, CCHC-type"/>
    <property type="match status" value="1"/>
</dbReference>
<dbReference type="Pfam" id="PF04564">
    <property type="entry name" value="U-box"/>
    <property type="match status" value="1"/>
</dbReference>
<dbReference type="PANTHER" id="PTHR15439">
    <property type="entry name" value="RETINOBLASTOMA-BINDING PROTEIN 6"/>
    <property type="match status" value="1"/>
</dbReference>
<name>A0A642V533_9ASCO</name>
<feature type="compositionally biased region" description="Basic and acidic residues" evidence="5">
    <location>
        <begin position="304"/>
        <end position="314"/>
    </location>
</feature>
<dbReference type="Proteomes" id="UP000761534">
    <property type="component" value="Unassembled WGS sequence"/>
</dbReference>
<evidence type="ECO:0000256" key="4">
    <source>
        <dbReference type="PROSITE-ProRule" id="PRU00047"/>
    </source>
</evidence>
<dbReference type="GO" id="GO:0006511">
    <property type="term" value="P:ubiquitin-dependent protein catabolic process"/>
    <property type="evidence" value="ECO:0007669"/>
    <property type="project" value="TreeGrafter"/>
</dbReference>
<evidence type="ECO:0000256" key="1">
    <source>
        <dbReference type="ARBA" id="ARBA00022723"/>
    </source>
</evidence>
<dbReference type="InterPro" id="IPR003613">
    <property type="entry name" value="Ubox_domain"/>
</dbReference>
<dbReference type="InterPro" id="IPR033489">
    <property type="entry name" value="RBBP6"/>
</dbReference>
<dbReference type="Pfam" id="PF13696">
    <property type="entry name" value="zf-CCHC_2"/>
    <property type="match status" value="1"/>
</dbReference>
<dbReference type="GO" id="GO:0016567">
    <property type="term" value="P:protein ubiquitination"/>
    <property type="evidence" value="ECO:0007669"/>
    <property type="project" value="InterPro"/>
</dbReference>
<feature type="region of interest" description="Disordered" evidence="5">
    <location>
        <begin position="1"/>
        <end position="54"/>
    </location>
</feature>
<reference evidence="7" key="1">
    <citation type="journal article" date="2019" name="G3 (Bethesda)">
        <title>Genome Assemblies of Two Rare Opportunistic Yeast Pathogens: Diutina rugosa (syn. Candida rugosa) and Trichomonascus ciferrii (syn. Candida ciferrii).</title>
        <authorList>
            <person name="Mixao V."/>
            <person name="Saus E."/>
            <person name="Hansen A.P."/>
            <person name="Lass-Florl C."/>
            <person name="Gabaldon T."/>
        </authorList>
    </citation>
    <scope>NUCLEOTIDE SEQUENCE</scope>
    <source>
        <strain evidence="7">CBS 4856</strain>
    </source>
</reference>
<dbReference type="VEuPathDB" id="FungiDB:TRICI_002727"/>
<dbReference type="InterPro" id="IPR013083">
    <property type="entry name" value="Znf_RING/FYVE/PHD"/>
</dbReference>
<dbReference type="OrthoDB" id="106784at2759"/>
<feature type="compositionally biased region" description="Low complexity" evidence="5">
    <location>
        <begin position="345"/>
        <end position="362"/>
    </location>
</feature>